<dbReference type="EC" id="4.1.1.17" evidence="7"/>
<name>A0ABY6LAZ0_9ARAC</name>
<dbReference type="SUPFAM" id="SSF50621">
    <property type="entry name" value="Alanine racemase C-terminal domain-like"/>
    <property type="match status" value="1"/>
</dbReference>
<evidence type="ECO:0000259" key="12">
    <source>
        <dbReference type="Pfam" id="PF00278"/>
    </source>
</evidence>
<evidence type="ECO:0000256" key="6">
    <source>
        <dbReference type="ARBA" id="ARBA00034115"/>
    </source>
</evidence>
<comment type="pathway">
    <text evidence="6">Amine and polyamine biosynthesis; putrescine biosynthesis via L-ornithine pathway; putrescine from L-ornithine: step 1/1.</text>
</comment>
<evidence type="ECO:0000313" key="14">
    <source>
        <dbReference type="EMBL" id="UYV77602.1"/>
    </source>
</evidence>
<evidence type="ECO:0000256" key="11">
    <source>
        <dbReference type="RuleBase" id="RU003737"/>
    </source>
</evidence>
<comment type="subunit">
    <text evidence="9">Homodimer. Only the dimer is catalytically active, as the active sites are constructed of residues from both monomers.</text>
</comment>
<dbReference type="SUPFAM" id="SSF51419">
    <property type="entry name" value="PLP-binding barrel"/>
    <property type="match status" value="2"/>
</dbReference>
<dbReference type="Pfam" id="PF00278">
    <property type="entry name" value="Orn_DAP_Arg_deC"/>
    <property type="match status" value="1"/>
</dbReference>
<comment type="function">
    <text evidence="8">Catalyzes the first and rate-limiting step of polyamine biosynthesis that converts ornithine into putrescine, which is the precursor for the polyamines, spermidine and spermine. Polyamines are essential for cell proliferation and are implicated in cellular processes, ranging from DNA replication to apoptosis.</text>
</comment>
<gene>
    <name evidence="14" type="ORF">LAZ67_15001685</name>
</gene>
<dbReference type="InterPro" id="IPR022653">
    <property type="entry name" value="De-COase2_pyr-phos_BS"/>
</dbReference>
<evidence type="ECO:0000256" key="5">
    <source>
        <dbReference type="ARBA" id="ARBA00023239"/>
    </source>
</evidence>
<dbReference type="PANTHER" id="PTHR11482">
    <property type="entry name" value="ARGININE/DIAMINOPIMELATE/ORNITHINE DECARBOXYLASE"/>
    <property type="match status" value="1"/>
</dbReference>
<evidence type="ECO:0000256" key="9">
    <source>
        <dbReference type="ARBA" id="ARBA00046672"/>
    </source>
</evidence>
<feature type="domain" description="Orn/DAP/Arg decarboxylase 2 N-terminal" evidence="13">
    <location>
        <begin position="127"/>
        <end position="315"/>
    </location>
</feature>
<keyword evidence="15" id="KW-1185">Reference proteome</keyword>
<dbReference type="Pfam" id="PF02784">
    <property type="entry name" value="Orn_Arg_deC_N"/>
    <property type="match status" value="1"/>
</dbReference>
<evidence type="ECO:0000256" key="4">
    <source>
        <dbReference type="ARBA" id="ARBA00023115"/>
    </source>
</evidence>
<dbReference type="InterPro" id="IPR022643">
    <property type="entry name" value="De-COase2_C"/>
</dbReference>
<evidence type="ECO:0000256" key="1">
    <source>
        <dbReference type="ARBA" id="ARBA00001933"/>
    </source>
</evidence>
<feature type="domain" description="Orn/DAP/Arg decarboxylase 2 C-terminal" evidence="12">
    <location>
        <begin position="64"/>
        <end position="417"/>
    </location>
</feature>
<evidence type="ECO:0000256" key="8">
    <source>
        <dbReference type="ARBA" id="ARBA00037173"/>
    </source>
</evidence>
<comment type="catalytic activity">
    <reaction evidence="10">
        <text>L-ornithine + H(+) = putrescine + CO2</text>
        <dbReference type="Rhea" id="RHEA:22964"/>
        <dbReference type="ChEBI" id="CHEBI:15378"/>
        <dbReference type="ChEBI" id="CHEBI:16526"/>
        <dbReference type="ChEBI" id="CHEBI:46911"/>
        <dbReference type="ChEBI" id="CHEBI:326268"/>
        <dbReference type="EC" id="4.1.1.17"/>
    </reaction>
</comment>
<protein>
    <recommendedName>
        <fullName evidence="7">ornithine decarboxylase</fullName>
        <ecNumber evidence="7">4.1.1.17</ecNumber>
    </recommendedName>
</protein>
<keyword evidence="4" id="KW-0620">Polyamine biosynthesis</keyword>
<evidence type="ECO:0000259" key="13">
    <source>
        <dbReference type="Pfam" id="PF02784"/>
    </source>
</evidence>
<evidence type="ECO:0000256" key="10">
    <source>
        <dbReference type="ARBA" id="ARBA00049127"/>
    </source>
</evidence>
<dbReference type="Proteomes" id="UP001235939">
    <property type="component" value="Chromosome 15"/>
</dbReference>
<proteinExistence type="inferred from homology"/>
<dbReference type="PROSITE" id="PS00878">
    <property type="entry name" value="ODR_DC_2_1"/>
    <property type="match status" value="1"/>
</dbReference>
<dbReference type="InterPro" id="IPR002433">
    <property type="entry name" value="Orn_de-COase"/>
</dbReference>
<reference evidence="14 15" key="1">
    <citation type="submission" date="2022-01" db="EMBL/GenBank/DDBJ databases">
        <title>A chromosomal length assembly of Cordylochernes scorpioides.</title>
        <authorList>
            <person name="Zeh D."/>
            <person name="Zeh J."/>
        </authorList>
    </citation>
    <scope>NUCLEOTIDE SEQUENCE [LARGE SCALE GENOMIC DNA]</scope>
    <source>
        <strain evidence="14">IN4F17</strain>
        <tissue evidence="14">Whole Body</tissue>
    </source>
</reference>
<comment type="cofactor">
    <cofactor evidence="1">
        <name>pyridoxal 5'-phosphate</name>
        <dbReference type="ChEBI" id="CHEBI:597326"/>
    </cofactor>
</comment>
<dbReference type="PRINTS" id="PR01179">
    <property type="entry name" value="ODADCRBXLASE"/>
</dbReference>
<comment type="similarity">
    <text evidence="2 11">Belongs to the Orn/Lys/Arg decarboxylase class-II family.</text>
</comment>
<dbReference type="Gene3D" id="2.40.37.10">
    <property type="entry name" value="Lyase, Ornithine Decarboxylase, Chain A, domain 1"/>
    <property type="match status" value="2"/>
</dbReference>
<dbReference type="InterPro" id="IPR029066">
    <property type="entry name" value="PLP-binding_barrel"/>
</dbReference>
<evidence type="ECO:0000256" key="3">
    <source>
        <dbReference type="ARBA" id="ARBA00022898"/>
    </source>
</evidence>
<dbReference type="InterPro" id="IPR000183">
    <property type="entry name" value="Orn/DAP/Arg_de-COase"/>
</dbReference>
<evidence type="ECO:0000313" key="15">
    <source>
        <dbReference type="Proteomes" id="UP001235939"/>
    </source>
</evidence>
<dbReference type="PRINTS" id="PR01182">
    <property type="entry name" value="ORNDCRBXLASE"/>
</dbReference>
<evidence type="ECO:0000256" key="7">
    <source>
        <dbReference type="ARBA" id="ARBA00034138"/>
    </source>
</evidence>
<dbReference type="Gene3D" id="3.20.20.10">
    <property type="entry name" value="Alanine racemase"/>
    <property type="match status" value="2"/>
</dbReference>
<accession>A0ABY6LAZ0</accession>
<dbReference type="InterPro" id="IPR009006">
    <property type="entry name" value="Ala_racemase/Decarboxylase_C"/>
</dbReference>
<organism evidence="14 15">
    <name type="scientific">Cordylochernes scorpioides</name>
    <dbReference type="NCBI Taxonomy" id="51811"/>
    <lineage>
        <taxon>Eukaryota</taxon>
        <taxon>Metazoa</taxon>
        <taxon>Ecdysozoa</taxon>
        <taxon>Arthropoda</taxon>
        <taxon>Chelicerata</taxon>
        <taxon>Arachnida</taxon>
        <taxon>Pseudoscorpiones</taxon>
        <taxon>Cheliferoidea</taxon>
        <taxon>Chernetidae</taxon>
        <taxon>Cordylochernes</taxon>
    </lineage>
</organism>
<dbReference type="InterPro" id="IPR022644">
    <property type="entry name" value="De-COase2_N"/>
</dbReference>
<keyword evidence="3" id="KW-0663">Pyridoxal phosphate</keyword>
<dbReference type="CDD" id="cd00622">
    <property type="entry name" value="PLPDE_III_ODC"/>
    <property type="match status" value="1"/>
</dbReference>
<sequence>MLHLRKLNDPAKVWRAEIIRRTGDSLELVRGEDPFYIVDLGDIVCKYKLWKTKMPRITPYYAVKCNDTPVILEVLAALGTGFDCASKLKPLHTAIELLEEHGILIAAVESIWKIIPIVLKLADTFGTEIEAAMKVGATGSSIIYANPCKTGAFIKHAEAVGVDMMTFDNEMELHKIASIFPAARLVLRIRVDDSSAVCQLGLKFGADLKDCSHLLNVARELGLNVVGLSFHVGSGCQDAKAYRDAITNSHHVFQLARKFGYNFTMLDIGGGFPGIPGAGVSFEEIADVVTESLDQYFPVGCGIDIIAEPGRFFVASAFTLCTNVIAKRVLDIPNDKGLSDLVTQYYVNDGVYGSFNCLVFDHALVQPVALKKAGGEEGPLHHSGIWGPTCDSMDRILEKCELPDLDIGEWILFENMGAYTIAAASRFNGFDLPALHLVLPLPIKVYLEKLPAWTRLSSTLDFVDPSLAATAQQGALHLPTLPTEVCA</sequence>
<dbReference type="PANTHER" id="PTHR11482:SF6">
    <property type="entry name" value="ORNITHINE DECARBOXYLASE 1-RELATED"/>
    <property type="match status" value="1"/>
</dbReference>
<evidence type="ECO:0000256" key="2">
    <source>
        <dbReference type="ARBA" id="ARBA00008872"/>
    </source>
</evidence>
<dbReference type="EMBL" id="CP092877">
    <property type="protein sequence ID" value="UYV77602.1"/>
    <property type="molecule type" value="Genomic_DNA"/>
</dbReference>
<keyword evidence="5" id="KW-0456">Lyase</keyword>